<evidence type="ECO:0000313" key="1">
    <source>
        <dbReference type="EMBL" id="MFD1630069.1"/>
    </source>
</evidence>
<gene>
    <name evidence="1" type="ORF">ACFSAH_09280</name>
</gene>
<dbReference type="Proteomes" id="UP001597118">
    <property type="component" value="Unassembled WGS sequence"/>
</dbReference>
<keyword evidence="2" id="KW-1185">Reference proteome</keyword>
<reference evidence="2" key="1">
    <citation type="journal article" date="2019" name="Int. J. Syst. Evol. Microbiol.">
        <title>The Global Catalogue of Microorganisms (GCM) 10K type strain sequencing project: providing services to taxonomists for standard genome sequencing and annotation.</title>
        <authorList>
            <consortium name="The Broad Institute Genomics Platform"/>
            <consortium name="The Broad Institute Genome Sequencing Center for Infectious Disease"/>
            <person name="Wu L."/>
            <person name="Ma J."/>
        </authorList>
    </citation>
    <scope>NUCLEOTIDE SEQUENCE [LARGE SCALE GENOMIC DNA]</scope>
    <source>
        <strain evidence="2">CCUG 53762</strain>
    </source>
</reference>
<name>A0ABW4IDK5_9SPHI</name>
<dbReference type="EMBL" id="JBHUDG010000014">
    <property type="protein sequence ID" value="MFD1630069.1"/>
    <property type="molecule type" value="Genomic_DNA"/>
</dbReference>
<sequence length="91" mass="10812">MRKAYLFVYSNDLGTRENVKNAVDSIEDILLWRYDLPNTFYIISESSANEISKQIREKLGDKRFIITEISTNKQGWLPRKSWDLINNKNRE</sequence>
<protein>
    <submittedName>
        <fullName evidence="1">Uncharacterized protein</fullName>
    </submittedName>
</protein>
<accession>A0ABW4IDK5</accession>
<evidence type="ECO:0000313" key="2">
    <source>
        <dbReference type="Proteomes" id="UP001597118"/>
    </source>
</evidence>
<organism evidence="1 2">
    <name type="scientific">Pseudopedobacter beijingensis</name>
    <dbReference type="NCBI Taxonomy" id="1207056"/>
    <lineage>
        <taxon>Bacteria</taxon>
        <taxon>Pseudomonadati</taxon>
        <taxon>Bacteroidota</taxon>
        <taxon>Sphingobacteriia</taxon>
        <taxon>Sphingobacteriales</taxon>
        <taxon>Sphingobacteriaceae</taxon>
        <taxon>Pseudopedobacter</taxon>
    </lineage>
</organism>
<proteinExistence type="predicted"/>
<dbReference type="RefSeq" id="WP_379662447.1">
    <property type="nucleotide sequence ID" value="NZ_JBHUDG010000014.1"/>
</dbReference>
<comment type="caution">
    <text evidence="1">The sequence shown here is derived from an EMBL/GenBank/DDBJ whole genome shotgun (WGS) entry which is preliminary data.</text>
</comment>